<dbReference type="PANTHER" id="PTHR30212">
    <property type="entry name" value="PROTEIN YIIM"/>
    <property type="match status" value="1"/>
</dbReference>
<dbReference type="InterPro" id="IPR005163">
    <property type="entry name" value="Tri_helical_YiiM-like"/>
</dbReference>
<evidence type="ECO:0000313" key="3">
    <source>
        <dbReference type="Proteomes" id="UP000185604"/>
    </source>
</evidence>
<dbReference type="InterPro" id="IPR052353">
    <property type="entry name" value="Benzoxazolinone_Detox_Enz"/>
</dbReference>
<dbReference type="PROSITE" id="PS51340">
    <property type="entry name" value="MOSC"/>
    <property type="match status" value="1"/>
</dbReference>
<dbReference type="InterPro" id="IPR011037">
    <property type="entry name" value="Pyrv_Knase-like_insert_dom_sf"/>
</dbReference>
<gene>
    <name evidence="2" type="ORF">B4121_2287</name>
</gene>
<evidence type="ECO:0000259" key="1">
    <source>
        <dbReference type="PROSITE" id="PS51340"/>
    </source>
</evidence>
<dbReference type="GO" id="GO:0030151">
    <property type="term" value="F:molybdenum ion binding"/>
    <property type="evidence" value="ECO:0007669"/>
    <property type="project" value="InterPro"/>
</dbReference>
<dbReference type="GO" id="GO:0003824">
    <property type="term" value="F:catalytic activity"/>
    <property type="evidence" value="ECO:0007669"/>
    <property type="project" value="InterPro"/>
</dbReference>
<dbReference type="InterPro" id="IPR005302">
    <property type="entry name" value="MoCF_Sase_C"/>
</dbReference>
<proteinExistence type="predicted"/>
<dbReference type="SUPFAM" id="SSF50800">
    <property type="entry name" value="PK beta-barrel domain-like"/>
    <property type="match status" value="1"/>
</dbReference>
<sequence>MKIKEGREVLEHQEYEILSIHVGRPHTYEFDGKQVETAIVKEPVGGPVYLSRTNFEGDGQADLIHHGGVDKAVCVYPADHYMYWESVLKRKLPEAAFGENVTVKGLTEKDVCIGDIFKLGEALVQVSQPRQPCFKLAKRLNQKDMVLQVRDTGFSGFYFRVLEEGIVAPDSGLQLVSRDAHEATVSYANHLMYHDRGNHPAIRKILEVEALSESWRSSFLKELSA</sequence>
<feature type="domain" description="MOSC" evidence="1">
    <location>
        <begin position="42"/>
        <end position="176"/>
    </location>
</feature>
<dbReference type="Gene3D" id="2.40.33.20">
    <property type="entry name" value="PK beta-barrel domain-like"/>
    <property type="match status" value="1"/>
</dbReference>
<dbReference type="Pfam" id="PF03473">
    <property type="entry name" value="MOSC"/>
    <property type="match status" value="1"/>
</dbReference>
<dbReference type="Proteomes" id="UP000185604">
    <property type="component" value="Unassembled WGS sequence"/>
</dbReference>
<dbReference type="EMBL" id="LKPO01000016">
    <property type="protein sequence ID" value="OLF92599.1"/>
    <property type="molecule type" value="Genomic_DNA"/>
</dbReference>
<comment type="caution">
    <text evidence="2">The sequence shown here is derived from an EMBL/GenBank/DDBJ whole genome shotgun (WGS) entry which is preliminary data.</text>
</comment>
<reference evidence="2 3" key="1">
    <citation type="journal article" date="2016" name="Front. Microbiol.">
        <title>High-Level Heat Resistance of Spores of Bacillus amyloliquefaciens and Bacillus licheniformis Results from the Presence of a spoVA Operon in a Tn1546 Transposon.</title>
        <authorList>
            <person name="Berendsen E.M."/>
            <person name="Koning R.A."/>
            <person name="Boekhorst J."/>
            <person name="de Jong A."/>
            <person name="Kuipers O.P."/>
            <person name="Wells-Bennik M.H."/>
        </authorList>
    </citation>
    <scope>NUCLEOTIDE SEQUENCE [LARGE SCALE GENOMIC DNA]</scope>
    <source>
        <strain evidence="2 3">B4121</strain>
    </source>
</reference>
<dbReference type="GO" id="GO:0030170">
    <property type="term" value="F:pyridoxal phosphate binding"/>
    <property type="evidence" value="ECO:0007669"/>
    <property type="project" value="InterPro"/>
</dbReference>
<protein>
    <recommendedName>
        <fullName evidence="1">MOSC domain-containing protein</fullName>
    </recommendedName>
</protein>
<accession>A0A7Z0WXM5</accession>
<evidence type="ECO:0000313" key="2">
    <source>
        <dbReference type="EMBL" id="OLF92599.1"/>
    </source>
</evidence>
<dbReference type="AlphaFoldDB" id="A0A7Z0WXM5"/>
<dbReference type="Pfam" id="PF03475">
    <property type="entry name" value="YiiM_3-alpha"/>
    <property type="match status" value="1"/>
</dbReference>
<name>A0A7Z0WXM5_9BACI</name>
<dbReference type="PANTHER" id="PTHR30212:SF4">
    <property type="entry name" value="MOSC DOMAIN-CONTAINING PROTEIN"/>
    <property type="match status" value="1"/>
</dbReference>
<organism evidence="2 3">
    <name type="scientific">Bacillus paralicheniformis</name>
    <dbReference type="NCBI Taxonomy" id="1648923"/>
    <lineage>
        <taxon>Bacteria</taxon>
        <taxon>Bacillati</taxon>
        <taxon>Bacillota</taxon>
        <taxon>Bacilli</taxon>
        <taxon>Bacillales</taxon>
        <taxon>Bacillaceae</taxon>
        <taxon>Bacillus</taxon>
    </lineage>
</organism>